<dbReference type="PANTHER" id="PTHR34257:SF2">
    <property type="entry name" value="E3 UBIQUITIN LIGASE TRAF3IP2"/>
    <property type="match status" value="1"/>
</dbReference>
<dbReference type="GO" id="GO:0006959">
    <property type="term" value="P:humoral immune response"/>
    <property type="evidence" value="ECO:0007669"/>
    <property type="project" value="TreeGrafter"/>
</dbReference>
<dbReference type="Gene3D" id="3.40.50.10140">
    <property type="entry name" value="Toll/interleukin-1 receptor homology (TIR) domain"/>
    <property type="match status" value="1"/>
</dbReference>
<dbReference type="PANTHER" id="PTHR34257">
    <property type="entry name" value="ADAPTER PROTEIN CIKS"/>
    <property type="match status" value="1"/>
</dbReference>
<dbReference type="PROSITE" id="PS50104">
    <property type="entry name" value="TIR"/>
    <property type="match status" value="1"/>
</dbReference>
<name>U5SDJ2_9LACT</name>
<dbReference type="InterPro" id="IPR053047">
    <property type="entry name" value="E3_ubiq_ligase_TRAF3IP2"/>
</dbReference>
<feature type="domain" description="SEFIR" evidence="2">
    <location>
        <begin position="3"/>
        <end position="135"/>
    </location>
</feature>
<dbReference type="AlphaFoldDB" id="U5SDJ2"/>
<organism evidence="3 4">
    <name type="scientific">Carnobacterium inhibens subsp. gilichinskyi</name>
    <dbReference type="NCBI Taxonomy" id="1266845"/>
    <lineage>
        <taxon>Bacteria</taxon>
        <taxon>Bacillati</taxon>
        <taxon>Bacillota</taxon>
        <taxon>Bacilli</taxon>
        <taxon>Lactobacillales</taxon>
        <taxon>Carnobacteriaceae</taxon>
        <taxon>Carnobacterium</taxon>
    </lineage>
</organism>
<dbReference type="PROSITE" id="PS51534">
    <property type="entry name" value="SEFIR"/>
    <property type="match status" value="1"/>
</dbReference>
<feature type="domain" description="TIR" evidence="1">
    <location>
        <begin position="2"/>
        <end position="172"/>
    </location>
</feature>
<reference evidence="3 4" key="1">
    <citation type="journal article" date="2013" name="Genome Announc.">
        <title>Complete Genome Sequence of Carnobacterium gilichinskyi Strain WN1359T (DSM 27470T).</title>
        <authorList>
            <person name="Leonard M.T."/>
            <person name="Panayotova N."/>
            <person name="Farmerie W.G."/>
            <person name="Triplett E.W."/>
            <person name="Nicholson W.L."/>
        </authorList>
    </citation>
    <scope>NUCLEOTIDE SEQUENCE [LARGE SCALE GENOMIC DNA]</scope>
    <source>
        <strain evidence="3 4">WN1359</strain>
    </source>
</reference>
<gene>
    <name evidence="3" type="ORF">Q783_06875</name>
</gene>
<dbReference type="SUPFAM" id="SSF52200">
    <property type="entry name" value="Toll/Interleukin receptor TIR domain"/>
    <property type="match status" value="1"/>
</dbReference>
<dbReference type="KEGG" id="caw:Q783_06875"/>
<proteinExistence type="predicted"/>
<accession>U5SDJ2</accession>
<dbReference type="Pfam" id="PF08357">
    <property type="entry name" value="SEFIR"/>
    <property type="match status" value="1"/>
</dbReference>
<evidence type="ECO:0008006" key="5">
    <source>
        <dbReference type="Google" id="ProtNLM"/>
    </source>
</evidence>
<evidence type="ECO:0000259" key="2">
    <source>
        <dbReference type="PROSITE" id="PS51534"/>
    </source>
</evidence>
<sequence length="336" mass="39310">MEHKKVFISYSWDSNNHQEWVLYLVNQLRKKGIDATADVFETQMKSIHLPQMMVDKIRDSDFIIVVLSEDYAKKADQSSGGVGFESRLLLPLLMENPDKLVCIMRHTGNYEEVFPFQLKGQYSIDFSNELQFEENLEELIYRIYKQPMIYQEPLGESPIFSPRVPKRIIEKSEEQKDIKGKNTTLESKLFNIEVPSLKRITDRDIEMFLKENFKELINLFNSLFDQIQHTNPEFEFDKDDISIYKSIFKLYVDGTNVNTIKIWYGDSFGGNTINLSYGSHINSSDGSANEIIRHHIDDKKQLKLLMSMNMYGNNKPLNPQEVVQEIWKNNISHTIK</sequence>
<evidence type="ECO:0000259" key="1">
    <source>
        <dbReference type="PROSITE" id="PS50104"/>
    </source>
</evidence>
<evidence type="ECO:0000313" key="4">
    <source>
        <dbReference type="Proteomes" id="UP000017469"/>
    </source>
</evidence>
<dbReference type="GO" id="GO:0007165">
    <property type="term" value="P:signal transduction"/>
    <property type="evidence" value="ECO:0007669"/>
    <property type="project" value="InterPro"/>
</dbReference>
<dbReference type="InterPro" id="IPR000157">
    <property type="entry name" value="TIR_dom"/>
</dbReference>
<dbReference type="PATRIC" id="fig|1266845.5.peg.1275"/>
<dbReference type="RefSeq" id="WP_023178346.1">
    <property type="nucleotide sequence ID" value="NC_022606.1"/>
</dbReference>
<dbReference type="Proteomes" id="UP000017469">
    <property type="component" value="Chromosome"/>
</dbReference>
<evidence type="ECO:0000313" key="3">
    <source>
        <dbReference type="EMBL" id="AGY81942.1"/>
    </source>
</evidence>
<dbReference type="EMBL" id="CP006812">
    <property type="protein sequence ID" value="AGY81942.1"/>
    <property type="molecule type" value="Genomic_DNA"/>
</dbReference>
<dbReference type="HOGENOM" id="CLU_948985_0_0_9"/>
<protein>
    <recommendedName>
        <fullName evidence="5">SEFIR domain-containing protein</fullName>
    </recommendedName>
</protein>
<dbReference type="InterPro" id="IPR013568">
    <property type="entry name" value="SEFIR_dom"/>
</dbReference>
<dbReference type="eggNOG" id="COG1672">
    <property type="taxonomic scope" value="Bacteria"/>
</dbReference>
<dbReference type="InterPro" id="IPR035897">
    <property type="entry name" value="Toll_tir_struct_dom_sf"/>
</dbReference>
<dbReference type="STRING" id="1266845.Q783_06875"/>